<keyword evidence="3" id="KW-1185">Reference proteome</keyword>
<feature type="region of interest" description="Disordered" evidence="1">
    <location>
        <begin position="1"/>
        <end position="152"/>
    </location>
</feature>
<evidence type="ECO:0000256" key="1">
    <source>
        <dbReference type="SAM" id="MobiDB-lite"/>
    </source>
</evidence>
<feature type="compositionally biased region" description="Low complexity" evidence="1">
    <location>
        <begin position="92"/>
        <end position="105"/>
    </location>
</feature>
<evidence type="ECO:0000313" key="3">
    <source>
        <dbReference type="Proteomes" id="UP000092993"/>
    </source>
</evidence>
<sequence length="791" mass="86358">MAPNTPNNPILRPSVVDWQQRQPSSQPSHTPQPGQHLPGEGLPAETQGPKQKKSRSNGTATDRNRSTARKRKGNETPSSSTIRPPGVPPATSPTASAGPSGSTSSFRARSYVHDPSATGVASSSYTRTRARSDVGPAGPPNPPAVATSPQPRDHYLRAAYDKQRDNAPARRERSSAPNAVSQNTHMQLIVIGNLADRGEILDVNVPIKRKEGMMFASALHIGEALQRSMGCIKRRASVFCDDDGFQRRIMNVTDKDKCDYLHDIDIKIPENYRLDLHVIPPAIRREKPQSQPEQIPPPQMILPPPLPPQFAIAGPQPMVPFPMSYPNGYLSDGSNYSAYTSIPQKRQRADSLESAQSSLESDRPDSAGSYGADSNHGYGTDSAGSYQSDIQSVPSAWDPSLAATFENANAERQALLSMSSTSQTLHISGSQALPQQMPTGSIQETSSEPLFTPKLPAISAPPSFPAFEPHITPVQQMSSTSPALTAFQPPPPLPSYSVEISEGNLRTDRPVSAPAIAPSGPAFSNPALVPPRNNGLPQLPYQTRGEFALPVSPHGTSSFPEQASPPNERSRPPEPKRMRLETSKYAVSAPNQELRPLLSNARNSPARRSDHPTPSSFRSAFSRLPEKSDTILSAAVPGEFAQAASSQSTLPKKIQPTKTTNTLKIELENDPNWKKFLDKRNENRTINEELGEYSYITSTVIPRYTSTSKSCTRADVLTACNRTLDWAEKCKDILNLALLYACPKASRRNEQAAAMLDQPPDVIPTFMLDKFLSLLRRIHQKWLDQHPEVPR</sequence>
<dbReference type="EMBL" id="LUGG01000025">
    <property type="protein sequence ID" value="OBZ67199.1"/>
    <property type="molecule type" value="Genomic_DNA"/>
</dbReference>
<feature type="region of interest" description="Disordered" evidence="1">
    <location>
        <begin position="343"/>
        <end position="391"/>
    </location>
</feature>
<feature type="compositionally biased region" description="Polar residues" evidence="1">
    <location>
        <begin position="382"/>
        <end position="391"/>
    </location>
</feature>
<feature type="compositionally biased region" description="Basic and acidic residues" evidence="1">
    <location>
        <begin position="568"/>
        <end position="582"/>
    </location>
</feature>
<dbReference type="Proteomes" id="UP000092993">
    <property type="component" value="Unassembled WGS sequence"/>
</dbReference>
<feature type="compositionally biased region" description="Low complexity" evidence="1">
    <location>
        <begin position="19"/>
        <end position="35"/>
    </location>
</feature>
<feature type="region of interest" description="Disordered" evidence="1">
    <location>
        <begin position="162"/>
        <end position="181"/>
    </location>
</feature>
<name>A0A1C7LTH7_GRIFR</name>
<dbReference type="OMA" id="KHTLERF"/>
<feature type="region of interest" description="Disordered" evidence="1">
    <location>
        <begin position="509"/>
        <end position="620"/>
    </location>
</feature>
<dbReference type="OrthoDB" id="3215534at2759"/>
<feature type="compositionally biased region" description="Basic and acidic residues" evidence="1">
    <location>
        <begin position="162"/>
        <end position="174"/>
    </location>
</feature>
<reference evidence="2 3" key="1">
    <citation type="submission" date="2016-03" db="EMBL/GenBank/DDBJ databases">
        <title>Whole genome sequencing of Grifola frondosa 9006-11.</title>
        <authorList>
            <person name="Min B."/>
            <person name="Park H."/>
            <person name="Kim J.-G."/>
            <person name="Cho H."/>
            <person name="Oh Y.-L."/>
            <person name="Kong W.-S."/>
            <person name="Choi I.-G."/>
        </authorList>
    </citation>
    <scope>NUCLEOTIDE SEQUENCE [LARGE SCALE GENOMIC DNA]</scope>
    <source>
        <strain evidence="2 3">9006-11</strain>
    </source>
</reference>
<evidence type="ECO:0000313" key="2">
    <source>
        <dbReference type="EMBL" id="OBZ67199.1"/>
    </source>
</evidence>
<organism evidence="2 3">
    <name type="scientific">Grifola frondosa</name>
    <name type="common">Maitake</name>
    <name type="synonym">Polyporus frondosus</name>
    <dbReference type="NCBI Taxonomy" id="5627"/>
    <lineage>
        <taxon>Eukaryota</taxon>
        <taxon>Fungi</taxon>
        <taxon>Dikarya</taxon>
        <taxon>Basidiomycota</taxon>
        <taxon>Agaricomycotina</taxon>
        <taxon>Agaricomycetes</taxon>
        <taxon>Polyporales</taxon>
        <taxon>Grifolaceae</taxon>
        <taxon>Grifola</taxon>
    </lineage>
</organism>
<dbReference type="AlphaFoldDB" id="A0A1C7LTH7"/>
<proteinExistence type="predicted"/>
<comment type="caution">
    <text evidence="2">The sequence shown here is derived from an EMBL/GenBank/DDBJ whole genome shotgun (WGS) entry which is preliminary data.</text>
</comment>
<accession>A0A1C7LTH7</accession>
<protein>
    <submittedName>
        <fullName evidence="2">Uncharacterized protein</fullName>
    </submittedName>
</protein>
<gene>
    <name evidence="2" type="ORF">A0H81_12879</name>
</gene>